<keyword evidence="5" id="KW-0949">S-adenosyl-L-methionine</keyword>
<evidence type="ECO:0000256" key="3">
    <source>
        <dbReference type="ARBA" id="ARBA00022603"/>
    </source>
</evidence>
<evidence type="ECO:0000313" key="6">
    <source>
        <dbReference type="EMBL" id="CAK62305.1"/>
    </source>
</evidence>
<protein>
    <recommendedName>
        <fullName evidence="2">carnosine N-methyltransferase</fullName>
        <ecNumber evidence="2">2.1.1.22</ecNumber>
    </recommendedName>
</protein>
<comment type="similarity">
    <text evidence="1">Belongs to the carnosine N-methyltransferase family.</text>
</comment>
<keyword evidence="3" id="KW-0489">Methyltransferase</keyword>
<keyword evidence="7" id="KW-1185">Reference proteome</keyword>
<dbReference type="HOGENOM" id="CLU_030612_1_2_1"/>
<sequence length="392" mass="46698">MDSIEIEIKEMDALYFDKEYASYHPSNNEILQKDIHEYQHFKNVIACFYNYTNDMKVEIQRIKTHFESLKPEQRNNLIMNYQERIKKLDYCVKKNAHFCFLIVAAYVDMFPEMDLSQVTYVSDLPYFHHVQHGDIAKLRITLKQFYRDWSIQGQAERDQSYKLIIDQLQSYYPDARTKDVKYQVLLPGAGLGRLVFELASRGFAAQGNEFSYFMLLSSHFIINLTQKKEQYQLYPFANNFCNRLRYENDQFELVKVPDVAPAEVLTENDEMSFVAGEFITVYHQAKYFNFWDSVITCFFIDTANNVLDYIDTIYEILKPKGCWINFGPLEYHFANQFSETSIELSFEDLKHYIKQKGFEIQFEQVQESTYNHSKLDQKYLKYNCIFFMAVKK</sequence>
<dbReference type="SUPFAM" id="SSF53335">
    <property type="entry name" value="S-adenosyl-L-methionine-dependent methyltransferases"/>
    <property type="match status" value="1"/>
</dbReference>
<keyword evidence="4" id="KW-0808">Transferase</keyword>
<dbReference type="InterPro" id="IPR029063">
    <property type="entry name" value="SAM-dependent_MTases_sf"/>
</dbReference>
<dbReference type="Pfam" id="PF07942">
    <property type="entry name" value="CARME"/>
    <property type="match status" value="1"/>
</dbReference>
<dbReference type="PANTHER" id="PTHR12303">
    <property type="entry name" value="CARNOSINE N-METHYLTRANSFERASE"/>
    <property type="match status" value="1"/>
</dbReference>
<name>A0BUT8_PARTE</name>
<evidence type="ECO:0000256" key="2">
    <source>
        <dbReference type="ARBA" id="ARBA00012003"/>
    </source>
</evidence>
<evidence type="ECO:0000256" key="5">
    <source>
        <dbReference type="ARBA" id="ARBA00022691"/>
    </source>
</evidence>
<dbReference type="OrthoDB" id="978at2759"/>
<dbReference type="GO" id="GO:0008757">
    <property type="term" value="F:S-adenosylmethionine-dependent methyltransferase activity"/>
    <property type="evidence" value="ECO:0000318"/>
    <property type="project" value="GO_Central"/>
</dbReference>
<dbReference type="InParanoid" id="A0BUT8"/>
<evidence type="ECO:0000256" key="4">
    <source>
        <dbReference type="ARBA" id="ARBA00022679"/>
    </source>
</evidence>
<dbReference type="EC" id="2.1.1.22" evidence="2"/>
<dbReference type="SMART" id="SM01296">
    <property type="entry name" value="N2227"/>
    <property type="match status" value="1"/>
</dbReference>
<dbReference type="Proteomes" id="UP000000600">
    <property type="component" value="Unassembled WGS sequence"/>
</dbReference>
<dbReference type="GeneID" id="5015487"/>
<evidence type="ECO:0000256" key="1">
    <source>
        <dbReference type="ARBA" id="ARBA00010086"/>
    </source>
</evidence>
<dbReference type="Gene3D" id="3.40.50.150">
    <property type="entry name" value="Vaccinia Virus protein VP39"/>
    <property type="match status" value="1"/>
</dbReference>
<reference evidence="6 7" key="1">
    <citation type="journal article" date="2006" name="Nature">
        <title>Global trends of whole-genome duplications revealed by the ciliate Paramecium tetraurelia.</title>
        <authorList>
            <consortium name="Genoscope"/>
            <person name="Aury J.-M."/>
            <person name="Jaillon O."/>
            <person name="Duret L."/>
            <person name="Noel B."/>
            <person name="Jubin C."/>
            <person name="Porcel B.M."/>
            <person name="Segurens B."/>
            <person name="Daubin V."/>
            <person name="Anthouard V."/>
            <person name="Aiach N."/>
            <person name="Arnaiz O."/>
            <person name="Billaut A."/>
            <person name="Beisson J."/>
            <person name="Blanc I."/>
            <person name="Bouhouche K."/>
            <person name="Camara F."/>
            <person name="Duharcourt S."/>
            <person name="Guigo R."/>
            <person name="Gogendeau D."/>
            <person name="Katinka M."/>
            <person name="Keller A.-M."/>
            <person name="Kissmehl R."/>
            <person name="Klotz C."/>
            <person name="Koll F."/>
            <person name="Le Moue A."/>
            <person name="Lepere C."/>
            <person name="Malinsky S."/>
            <person name="Nowacki M."/>
            <person name="Nowak J.K."/>
            <person name="Plattner H."/>
            <person name="Poulain J."/>
            <person name="Ruiz F."/>
            <person name="Serrano V."/>
            <person name="Zagulski M."/>
            <person name="Dessen P."/>
            <person name="Betermier M."/>
            <person name="Weissenbach J."/>
            <person name="Scarpelli C."/>
            <person name="Schachter V."/>
            <person name="Sperling L."/>
            <person name="Meyer E."/>
            <person name="Cohen J."/>
            <person name="Wincker P."/>
        </authorList>
    </citation>
    <scope>NUCLEOTIDE SEQUENCE [LARGE SCALE GENOMIC DNA]</scope>
    <source>
        <strain evidence="6 7">Stock d4-2</strain>
    </source>
</reference>
<evidence type="ECO:0000313" key="7">
    <source>
        <dbReference type="Proteomes" id="UP000000600"/>
    </source>
</evidence>
<dbReference type="KEGG" id="ptm:GSPATT00005551001"/>
<dbReference type="EMBL" id="CT868019">
    <property type="protein sequence ID" value="CAK62305.1"/>
    <property type="molecule type" value="Genomic_DNA"/>
</dbReference>
<dbReference type="eggNOG" id="KOG2798">
    <property type="taxonomic scope" value="Eukaryota"/>
</dbReference>
<dbReference type="GO" id="GO:0030735">
    <property type="term" value="F:carnosine N-methyltransferase activity"/>
    <property type="evidence" value="ECO:0007669"/>
    <property type="project" value="UniProtKB-EC"/>
</dbReference>
<accession>A0BUT8</accession>
<dbReference type="InterPro" id="IPR012901">
    <property type="entry name" value="CARME"/>
</dbReference>
<organism evidence="6 7">
    <name type="scientific">Paramecium tetraurelia</name>
    <dbReference type="NCBI Taxonomy" id="5888"/>
    <lineage>
        <taxon>Eukaryota</taxon>
        <taxon>Sar</taxon>
        <taxon>Alveolata</taxon>
        <taxon>Ciliophora</taxon>
        <taxon>Intramacronucleata</taxon>
        <taxon>Oligohymenophorea</taxon>
        <taxon>Peniculida</taxon>
        <taxon>Parameciidae</taxon>
        <taxon>Paramecium</taxon>
    </lineage>
</organism>
<gene>
    <name evidence="6" type="ORF">GSPATT00005551001</name>
</gene>
<proteinExistence type="inferred from homology"/>
<dbReference type="GO" id="GO:0032259">
    <property type="term" value="P:methylation"/>
    <property type="evidence" value="ECO:0007669"/>
    <property type="project" value="UniProtKB-KW"/>
</dbReference>
<dbReference type="OMA" id="GSMSMCA"/>
<dbReference type="AlphaFoldDB" id="A0BUT8"/>
<dbReference type="STRING" id="5888.A0BUT8"/>
<dbReference type="PANTHER" id="PTHR12303:SF6">
    <property type="entry name" value="CARNOSINE N-METHYLTRANSFERASE"/>
    <property type="match status" value="1"/>
</dbReference>
<dbReference type="RefSeq" id="XP_001429703.1">
    <property type="nucleotide sequence ID" value="XM_001429666.2"/>
</dbReference>